<dbReference type="RefSeq" id="WP_146891783.1">
    <property type="nucleotide sequence ID" value="NZ_BJXB01000054.1"/>
</dbReference>
<keyword evidence="2" id="KW-0378">Hydrolase</keyword>
<dbReference type="Gene3D" id="3.40.1090.10">
    <property type="entry name" value="Cytosolic phospholipase A2 catalytic domain"/>
    <property type="match status" value="1"/>
</dbReference>
<dbReference type="Proteomes" id="UP000321306">
    <property type="component" value="Unassembled WGS sequence"/>
</dbReference>
<protein>
    <recommendedName>
        <fullName evidence="4">PNPLA domain-containing protein</fullName>
    </recommendedName>
</protein>
<dbReference type="PANTHER" id="PTHR24138:SF10">
    <property type="entry name" value="PHOSPHOLIPASE A2"/>
    <property type="match status" value="1"/>
</dbReference>
<dbReference type="Pfam" id="PF01734">
    <property type="entry name" value="Patatin"/>
    <property type="match status" value="1"/>
</dbReference>
<feature type="short sequence motif" description="DGA/G" evidence="2">
    <location>
        <begin position="193"/>
        <end position="195"/>
    </location>
</feature>
<evidence type="ECO:0000313" key="5">
    <source>
        <dbReference type="EMBL" id="GEM50038.1"/>
    </source>
</evidence>
<evidence type="ECO:0000256" key="2">
    <source>
        <dbReference type="PROSITE-ProRule" id="PRU01161"/>
    </source>
</evidence>
<dbReference type="PROSITE" id="PS51635">
    <property type="entry name" value="PNPLA"/>
    <property type="match status" value="1"/>
</dbReference>
<dbReference type="OrthoDB" id="9807112at2"/>
<dbReference type="GO" id="GO:0016787">
    <property type="term" value="F:hydrolase activity"/>
    <property type="evidence" value="ECO:0007669"/>
    <property type="project" value="UniProtKB-UniRule"/>
</dbReference>
<feature type="short sequence motif" description="GXSXG" evidence="2">
    <location>
        <begin position="60"/>
        <end position="64"/>
    </location>
</feature>
<dbReference type="NCBIfam" id="NF041079">
    <property type="entry name" value="CBASS_lipase"/>
    <property type="match status" value="1"/>
</dbReference>
<dbReference type="InterPro" id="IPR047156">
    <property type="entry name" value="Teg/CotR/CapV-like"/>
</dbReference>
<dbReference type="PANTHER" id="PTHR24138">
    <property type="entry name" value="INTRACELLLAR PHOSPHOLIPASE A FAMILY"/>
    <property type="match status" value="1"/>
</dbReference>
<feature type="short sequence motif" description="GXGXXG" evidence="2">
    <location>
        <begin position="28"/>
        <end position="33"/>
    </location>
</feature>
<organism evidence="5 6">
    <name type="scientific">Deinococcus cellulosilyticus (strain DSM 18568 / NBRC 106333 / KACC 11606 / 5516J-15)</name>
    <dbReference type="NCBI Taxonomy" id="1223518"/>
    <lineage>
        <taxon>Bacteria</taxon>
        <taxon>Thermotogati</taxon>
        <taxon>Deinococcota</taxon>
        <taxon>Deinococci</taxon>
        <taxon>Deinococcales</taxon>
        <taxon>Deinococcaceae</taxon>
        <taxon>Deinococcus</taxon>
    </lineage>
</organism>
<proteinExistence type="predicted"/>
<dbReference type="AlphaFoldDB" id="A0A511NC11"/>
<reference evidence="5 6" key="1">
    <citation type="submission" date="2019-07" db="EMBL/GenBank/DDBJ databases">
        <title>Whole genome shotgun sequence of Deinococcus cellulosilyticus NBRC 106333.</title>
        <authorList>
            <person name="Hosoyama A."/>
            <person name="Uohara A."/>
            <person name="Ohji S."/>
            <person name="Ichikawa N."/>
        </authorList>
    </citation>
    <scope>NUCLEOTIDE SEQUENCE [LARGE SCALE GENOMIC DNA]</scope>
    <source>
        <strain evidence="5 6">NBRC 106333</strain>
    </source>
</reference>
<dbReference type="InterPro" id="IPR016035">
    <property type="entry name" value="Acyl_Trfase/lysoPLipase"/>
</dbReference>
<evidence type="ECO:0000256" key="3">
    <source>
        <dbReference type="SAM" id="MobiDB-lite"/>
    </source>
</evidence>
<feature type="active site" description="Proton acceptor" evidence="2">
    <location>
        <position position="193"/>
    </location>
</feature>
<evidence type="ECO:0000259" key="4">
    <source>
        <dbReference type="PROSITE" id="PS51635"/>
    </source>
</evidence>
<evidence type="ECO:0000313" key="6">
    <source>
        <dbReference type="Proteomes" id="UP000321306"/>
    </source>
</evidence>
<accession>A0A511NC11</accession>
<keyword evidence="2" id="KW-0442">Lipid degradation</keyword>
<dbReference type="SUPFAM" id="SSF52151">
    <property type="entry name" value="FabD/lysophospholipase-like"/>
    <property type="match status" value="1"/>
</dbReference>
<gene>
    <name evidence="5" type="ORF">DC3_56730</name>
</gene>
<feature type="compositionally biased region" description="Polar residues" evidence="3">
    <location>
        <begin position="1"/>
        <end position="16"/>
    </location>
</feature>
<keyword evidence="6" id="KW-1185">Reference proteome</keyword>
<feature type="region of interest" description="Disordered" evidence="3">
    <location>
        <begin position="1"/>
        <end position="20"/>
    </location>
</feature>
<dbReference type="InterPro" id="IPR002641">
    <property type="entry name" value="PNPLA_dom"/>
</dbReference>
<feature type="domain" description="PNPLA" evidence="4">
    <location>
        <begin position="24"/>
        <end position="206"/>
    </location>
</feature>
<comment type="caution">
    <text evidence="5">The sequence shown here is derived from an EMBL/GenBank/DDBJ whole genome shotgun (WGS) entry which is preliminary data.</text>
</comment>
<keyword evidence="1 2" id="KW-0443">Lipid metabolism</keyword>
<dbReference type="EMBL" id="BJXB01000054">
    <property type="protein sequence ID" value="GEM50038.1"/>
    <property type="molecule type" value="Genomic_DNA"/>
</dbReference>
<dbReference type="GO" id="GO:0016042">
    <property type="term" value="P:lipid catabolic process"/>
    <property type="evidence" value="ECO:0007669"/>
    <property type="project" value="UniProtKB-UniRule"/>
</dbReference>
<sequence length="335" mass="36885">MDLDSAQSAPTQSPSTGERPFQILALDGGGIKGLFTASLLKAFEDDLGCTITDHFDLITGTSTGGIIALALGLGKSPQDIVDFYLKKGPSIFRNPLKGLVFFKHLVKRKFNPKALEEALMEVFGGHLLGHSQKRLVIPSYSNDSCLPCTFKTRHHPNFTRDWKRPMVDIALATSAAPTYFPASTRIDNIRHLDGGLWANNPILVGLTEAVSYLEIPVSQIKILSLGTTGALTNRSRRMDHGGLSQWAWDITNILMDAQSNGATFIAHNLLGDQGKQPQSERILRINPTVPPKLFELDRIDERRILSLASETSKAYTPRLKEMFLSHQAPSFTPLP</sequence>
<evidence type="ECO:0000256" key="1">
    <source>
        <dbReference type="ARBA" id="ARBA00023098"/>
    </source>
</evidence>
<dbReference type="CDD" id="cd07199">
    <property type="entry name" value="Pat17_PNPLA8_PNPLA9_like"/>
    <property type="match status" value="1"/>
</dbReference>
<name>A0A511NC11_DEIC1</name>
<feature type="active site" description="Nucleophile" evidence="2">
    <location>
        <position position="62"/>
    </location>
</feature>